<evidence type="ECO:0000313" key="2">
    <source>
        <dbReference type="Proteomes" id="UP000663193"/>
    </source>
</evidence>
<reference evidence="2" key="1">
    <citation type="journal article" date="2021" name="BMC Genomics">
        <title>Chromosome-level genome assembly and manually-curated proteome of model necrotroph Parastagonospora nodorum Sn15 reveals a genome-wide trove of candidate effector homologs, and redundancy of virulence-related functions within an accessory chromosome.</title>
        <authorList>
            <person name="Bertazzoni S."/>
            <person name="Jones D.A.B."/>
            <person name="Phan H.T."/>
            <person name="Tan K.-C."/>
            <person name="Hane J.K."/>
        </authorList>
    </citation>
    <scope>NUCLEOTIDE SEQUENCE [LARGE SCALE GENOMIC DNA]</scope>
    <source>
        <strain evidence="2">SN15 / ATCC MYA-4574 / FGSC 10173)</strain>
    </source>
</reference>
<keyword evidence="2" id="KW-1185">Reference proteome</keyword>
<dbReference type="VEuPathDB" id="FungiDB:JI435_421440"/>
<protein>
    <submittedName>
        <fullName evidence="1">Uncharacterized protein</fullName>
    </submittedName>
</protein>
<dbReference type="AlphaFoldDB" id="A0A7U2FFU7"/>
<sequence length="64" mass="6651">MDTEYLKASGSSSPLASAPSIGLATLPAPRYTPCRRVELVHDALACLILIPSLSPPSARTTSVV</sequence>
<proteinExistence type="predicted"/>
<organism evidence="1 2">
    <name type="scientific">Phaeosphaeria nodorum (strain SN15 / ATCC MYA-4574 / FGSC 10173)</name>
    <name type="common">Glume blotch fungus</name>
    <name type="synonym">Parastagonospora nodorum</name>
    <dbReference type="NCBI Taxonomy" id="321614"/>
    <lineage>
        <taxon>Eukaryota</taxon>
        <taxon>Fungi</taxon>
        <taxon>Dikarya</taxon>
        <taxon>Ascomycota</taxon>
        <taxon>Pezizomycotina</taxon>
        <taxon>Dothideomycetes</taxon>
        <taxon>Pleosporomycetidae</taxon>
        <taxon>Pleosporales</taxon>
        <taxon>Pleosporineae</taxon>
        <taxon>Phaeosphaeriaceae</taxon>
        <taxon>Parastagonospora</taxon>
    </lineage>
</organism>
<evidence type="ECO:0000313" key="1">
    <source>
        <dbReference type="EMBL" id="QRD04523.1"/>
    </source>
</evidence>
<accession>A0A7U2FFU7</accession>
<name>A0A7U2FFU7_PHANO</name>
<dbReference type="Proteomes" id="UP000663193">
    <property type="component" value="Chromosome 17"/>
</dbReference>
<dbReference type="EMBL" id="CP069039">
    <property type="protein sequence ID" value="QRD04523.1"/>
    <property type="molecule type" value="Genomic_DNA"/>
</dbReference>
<gene>
    <name evidence="1" type="ORF">JI435_421440</name>
</gene>